<evidence type="ECO:0000256" key="1">
    <source>
        <dbReference type="ARBA" id="ARBA00001946"/>
    </source>
</evidence>
<reference evidence="5" key="1">
    <citation type="submission" date="2022-06" db="EMBL/GenBank/DDBJ databases">
        <title>Sneathiella actinostolidae sp. nov., isolated from a sea anemonein the Western Pacific Ocean.</title>
        <authorList>
            <person name="Wei M.J."/>
        </authorList>
    </citation>
    <scope>NUCLEOTIDE SEQUENCE</scope>
    <source>
        <strain evidence="5">PHK-P5</strain>
    </source>
</reference>
<dbReference type="NCBIfam" id="TIGR01509">
    <property type="entry name" value="HAD-SF-IA-v3"/>
    <property type="match status" value="1"/>
</dbReference>
<dbReference type="Gene3D" id="3.40.50.1000">
    <property type="entry name" value="HAD superfamily/HAD-like"/>
    <property type="match status" value="1"/>
</dbReference>
<keyword evidence="3" id="KW-0479">Metal-binding</keyword>
<dbReference type="PRINTS" id="PR00413">
    <property type="entry name" value="HADHALOGNASE"/>
</dbReference>
<keyword evidence="4" id="KW-0460">Magnesium</keyword>
<dbReference type="EMBL" id="CP098747">
    <property type="protein sequence ID" value="USG61358.1"/>
    <property type="molecule type" value="Genomic_DNA"/>
</dbReference>
<dbReference type="SUPFAM" id="SSF56784">
    <property type="entry name" value="HAD-like"/>
    <property type="match status" value="1"/>
</dbReference>
<protein>
    <submittedName>
        <fullName evidence="5">HAD family phosphatase</fullName>
    </submittedName>
</protein>
<evidence type="ECO:0000256" key="2">
    <source>
        <dbReference type="ARBA" id="ARBA00006171"/>
    </source>
</evidence>
<evidence type="ECO:0000313" key="5">
    <source>
        <dbReference type="EMBL" id="USG61358.1"/>
    </source>
</evidence>
<dbReference type="PANTHER" id="PTHR46193">
    <property type="entry name" value="6-PHOSPHOGLUCONATE PHOSPHATASE"/>
    <property type="match status" value="1"/>
</dbReference>
<sequence>MSVKLVIFDCDGVLVDSEPIANNILSKSLTRYGLPVAPEECLKLFLGGTMKTVAKTAMEKGATLPPEWIAEIYGEIYSALEEGVPIIDGIMDVLDHLDNAGIPYCVASNGSIEKMKITLGHTGLLSRFYGRLFSAHEIGIAKPDPGLFLFAAKQMGAAPSNTVVIEDSENGVMAAQRAHMRCYGYSPHDEGAHLADKDAVVFKKMSMLSHILEI</sequence>
<dbReference type="InterPro" id="IPR023198">
    <property type="entry name" value="PGP-like_dom2"/>
</dbReference>
<dbReference type="RefSeq" id="WP_251934356.1">
    <property type="nucleotide sequence ID" value="NZ_CP098747.1"/>
</dbReference>
<accession>A0ABY4W5H1</accession>
<dbReference type="InterPro" id="IPR006439">
    <property type="entry name" value="HAD-SF_hydro_IA"/>
</dbReference>
<comment type="cofactor">
    <cofactor evidence="1">
        <name>Mg(2+)</name>
        <dbReference type="ChEBI" id="CHEBI:18420"/>
    </cofactor>
</comment>
<dbReference type="InterPro" id="IPR023214">
    <property type="entry name" value="HAD_sf"/>
</dbReference>
<keyword evidence="6" id="KW-1185">Reference proteome</keyword>
<dbReference type="SFLD" id="SFLDG01129">
    <property type="entry name" value="C1.5:_HAD__Beta-PGM__Phosphata"/>
    <property type="match status" value="1"/>
</dbReference>
<dbReference type="Gene3D" id="1.10.150.240">
    <property type="entry name" value="Putative phosphatase, domain 2"/>
    <property type="match status" value="1"/>
</dbReference>
<organism evidence="5 6">
    <name type="scientific">Sneathiella marina</name>
    <dbReference type="NCBI Taxonomy" id="2950108"/>
    <lineage>
        <taxon>Bacteria</taxon>
        <taxon>Pseudomonadati</taxon>
        <taxon>Pseudomonadota</taxon>
        <taxon>Alphaproteobacteria</taxon>
        <taxon>Sneathiellales</taxon>
        <taxon>Sneathiellaceae</taxon>
        <taxon>Sneathiella</taxon>
    </lineage>
</organism>
<comment type="similarity">
    <text evidence="2">Belongs to the HAD-like hydrolase superfamily. CbbY/CbbZ/Gph/YieH family.</text>
</comment>
<gene>
    <name evidence="5" type="ORF">NBZ79_00010</name>
</gene>
<dbReference type="Pfam" id="PF00702">
    <property type="entry name" value="Hydrolase"/>
    <property type="match status" value="1"/>
</dbReference>
<evidence type="ECO:0000256" key="4">
    <source>
        <dbReference type="ARBA" id="ARBA00022842"/>
    </source>
</evidence>
<proteinExistence type="inferred from homology"/>
<name>A0ABY4W5H1_9PROT</name>
<dbReference type="SFLD" id="SFLDS00003">
    <property type="entry name" value="Haloacid_Dehalogenase"/>
    <property type="match status" value="1"/>
</dbReference>
<dbReference type="PANTHER" id="PTHR46193:SF10">
    <property type="entry name" value="6-PHOSPHOGLUCONATE PHOSPHATASE"/>
    <property type="match status" value="1"/>
</dbReference>
<dbReference type="CDD" id="cd07526">
    <property type="entry name" value="HAD_BPGM_like"/>
    <property type="match status" value="1"/>
</dbReference>
<dbReference type="InterPro" id="IPR036412">
    <property type="entry name" value="HAD-like_sf"/>
</dbReference>
<dbReference type="Proteomes" id="UP001056291">
    <property type="component" value="Chromosome"/>
</dbReference>
<evidence type="ECO:0000256" key="3">
    <source>
        <dbReference type="ARBA" id="ARBA00022723"/>
    </source>
</evidence>
<dbReference type="InterPro" id="IPR051600">
    <property type="entry name" value="Beta-PGM-like"/>
</dbReference>
<evidence type="ECO:0000313" key="6">
    <source>
        <dbReference type="Proteomes" id="UP001056291"/>
    </source>
</evidence>